<evidence type="ECO:0000313" key="3">
    <source>
        <dbReference type="Proteomes" id="UP001408789"/>
    </source>
</evidence>
<organism evidence="2 3">
    <name type="scientific">Deinandra increscens subsp. villosa</name>
    <dbReference type="NCBI Taxonomy" id="3103831"/>
    <lineage>
        <taxon>Eukaryota</taxon>
        <taxon>Viridiplantae</taxon>
        <taxon>Streptophyta</taxon>
        <taxon>Embryophyta</taxon>
        <taxon>Tracheophyta</taxon>
        <taxon>Spermatophyta</taxon>
        <taxon>Magnoliopsida</taxon>
        <taxon>eudicotyledons</taxon>
        <taxon>Gunneridae</taxon>
        <taxon>Pentapetalae</taxon>
        <taxon>asterids</taxon>
        <taxon>campanulids</taxon>
        <taxon>Asterales</taxon>
        <taxon>Asteraceae</taxon>
        <taxon>Asteroideae</taxon>
        <taxon>Heliantheae alliance</taxon>
        <taxon>Madieae</taxon>
        <taxon>Madiinae</taxon>
        <taxon>Deinandra</taxon>
    </lineage>
</organism>
<protein>
    <submittedName>
        <fullName evidence="2">Uncharacterized protein</fullName>
    </submittedName>
</protein>
<dbReference type="AlphaFoldDB" id="A0AAP0GIF3"/>
<evidence type="ECO:0000313" key="2">
    <source>
        <dbReference type="EMBL" id="KAK9050788.1"/>
    </source>
</evidence>
<keyword evidence="3" id="KW-1185">Reference proteome</keyword>
<sequence length="188" mass="21154">MWLVEPPDNGPDDVDRPTLLRSILPATKWSPSGNLANLVTPTIFHLCSPQHLLKASSSGNLKSAFDCSEESKNFVRFEYQDFKSDVTALFVAVHTGNDGDESGRRRWRDGGDESGRRRCPFSRIVYVYDSSSSPEIRSSPVNHKLLARQKSPANSRRTGYELDWKIKNADDESLIRRTKSGTRVPETV</sequence>
<dbReference type="Proteomes" id="UP001408789">
    <property type="component" value="Unassembled WGS sequence"/>
</dbReference>
<name>A0AAP0GIF3_9ASTR</name>
<evidence type="ECO:0000256" key="1">
    <source>
        <dbReference type="SAM" id="MobiDB-lite"/>
    </source>
</evidence>
<gene>
    <name evidence="2" type="ORF">SSX86_030245</name>
</gene>
<accession>A0AAP0GIF3</accession>
<reference evidence="2 3" key="1">
    <citation type="submission" date="2024-04" db="EMBL/GenBank/DDBJ databases">
        <title>The reference genome of an endangered Asteraceae, Deinandra increscens subsp. villosa, native to the Central Coast of California.</title>
        <authorList>
            <person name="Guilliams M."/>
            <person name="Hasenstab-Lehman K."/>
            <person name="Meyer R."/>
            <person name="Mcevoy S."/>
        </authorList>
    </citation>
    <scope>NUCLEOTIDE SEQUENCE [LARGE SCALE GENOMIC DNA]</scope>
    <source>
        <tissue evidence="2">Leaf</tissue>
    </source>
</reference>
<comment type="caution">
    <text evidence="2">The sequence shown here is derived from an EMBL/GenBank/DDBJ whole genome shotgun (WGS) entry which is preliminary data.</text>
</comment>
<dbReference type="EMBL" id="JBCNJP010000184">
    <property type="protein sequence ID" value="KAK9050788.1"/>
    <property type="molecule type" value="Genomic_DNA"/>
</dbReference>
<feature type="region of interest" description="Disordered" evidence="1">
    <location>
        <begin position="132"/>
        <end position="152"/>
    </location>
</feature>
<proteinExistence type="predicted"/>